<dbReference type="Proteomes" id="UP000694387">
    <property type="component" value="Chromosome 2"/>
</dbReference>
<reference evidence="1 2" key="1">
    <citation type="journal article" date="2020" name="Nat. Commun.">
        <title>Donkey genomes provide new insights into domestication and selection for coat color.</title>
        <authorList>
            <person name="Wang"/>
            <person name="C."/>
            <person name="Li"/>
            <person name="H."/>
            <person name="Guo"/>
            <person name="Y."/>
            <person name="Huang"/>
            <person name="J."/>
            <person name="Sun"/>
            <person name="Y."/>
            <person name="Min"/>
            <person name="J."/>
            <person name="Wang"/>
            <person name="J."/>
            <person name="Fang"/>
            <person name="X."/>
            <person name="Zhao"/>
            <person name="Z."/>
            <person name="Wang"/>
            <person name="S."/>
            <person name="Zhang"/>
            <person name="Y."/>
            <person name="Liu"/>
            <person name="Q."/>
            <person name="Jiang"/>
            <person name="Q."/>
            <person name="Wang"/>
            <person name="X."/>
            <person name="Guo"/>
            <person name="Y."/>
            <person name="Yang"/>
            <person name="C."/>
            <person name="Wang"/>
            <person name="Y."/>
            <person name="Tian"/>
            <person name="F."/>
            <person name="Zhuang"/>
            <person name="G."/>
            <person name="Fan"/>
            <person name="Y."/>
            <person name="Gao"/>
            <person name="Q."/>
            <person name="Li"/>
            <person name="Y."/>
            <person name="Ju"/>
            <person name="Z."/>
            <person name="Li"/>
            <person name="J."/>
            <person name="Li"/>
            <person name="R."/>
            <person name="Hou"/>
            <person name="M."/>
            <person name="Yang"/>
            <person name="G."/>
            <person name="Liu"/>
            <person name="G."/>
            <person name="Liu"/>
            <person name="W."/>
            <person name="Guo"/>
            <person name="J."/>
            <person name="Pan"/>
            <person name="S."/>
            <person name="Fan"/>
            <person name="G."/>
            <person name="Zhang"/>
            <person name="W."/>
            <person name="Zhang"/>
            <person name="R."/>
            <person name="Yu"/>
            <person name="J."/>
            <person name="Zhang"/>
            <person name="X."/>
            <person name="Yin"/>
            <person name="Q."/>
            <person name="Ji"/>
            <person name="C."/>
            <person name="Jin"/>
            <person name="Y."/>
            <person name="Yue"/>
            <person name="G."/>
            <person name="Liu"/>
            <person name="M."/>
            <person name="Xu"/>
            <person name="J."/>
            <person name="Liu"/>
            <person name="S."/>
            <person name="Jordana"/>
            <person name="J."/>
            <person name="Noce"/>
            <person name="A."/>
            <person name="Amills"/>
            <person name="M."/>
            <person name="Wu"/>
            <person name="D.D."/>
            <person name="Li"/>
            <person name="S."/>
            <person name="Zhou"/>
            <person name="X. and Zhong"/>
            <person name="J."/>
        </authorList>
    </citation>
    <scope>NUCLEOTIDE SEQUENCE [LARGE SCALE GENOMIC DNA]</scope>
</reference>
<reference evidence="1" key="2">
    <citation type="submission" date="2025-08" db="UniProtKB">
        <authorList>
            <consortium name="Ensembl"/>
        </authorList>
    </citation>
    <scope>IDENTIFICATION</scope>
</reference>
<proteinExistence type="predicted"/>
<protein>
    <submittedName>
        <fullName evidence="1">Uncharacterized protein</fullName>
    </submittedName>
</protein>
<name>A0A8C4MTJ6_EQUAS</name>
<dbReference type="Ensembl" id="ENSEAST00005031129.2">
    <property type="protein sequence ID" value="ENSEASP00005028657.1"/>
    <property type="gene ID" value="ENSEASG00005019493.2"/>
</dbReference>
<keyword evidence="2" id="KW-1185">Reference proteome</keyword>
<accession>A0A8C4MTJ6</accession>
<dbReference type="AlphaFoldDB" id="A0A8C4MTJ6"/>
<sequence length="145" mass="16143">MPTEEGRQGRAGLELHLVCGCCCWAWSRKNPALLSNFSPRSPTWMPESHFLPWGARFSKALSPPPPSHHLLPPMPGPWAHKQGCQCPVGRRLKALGNKCRKEGQLQVQAITSGPKFCACAEQGFQGLRCLPHAGWADRWLWPPEN</sequence>
<reference evidence="1" key="3">
    <citation type="submission" date="2025-09" db="UniProtKB">
        <authorList>
            <consortium name="Ensembl"/>
        </authorList>
    </citation>
    <scope>IDENTIFICATION</scope>
</reference>
<dbReference type="OMA" id="PHAGWAD"/>
<evidence type="ECO:0000313" key="1">
    <source>
        <dbReference type="Ensembl" id="ENSEASP00005028657.1"/>
    </source>
</evidence>
<evidence type="ECO:0000313" key="2">
    <source>
        <dbReference type="Proteomes" id="UP000694387"/>
    </source>
</evidence>
<organism evidence="1 2">
    <name type="scientific">Equus asinus</name>
    <name type="common">Donkey</name>
    <name type="synonym">Equus africanus asinus</name>
    <dbReference type="NCBI Taxonomy" id="9793"/>
    <lineage>
        <taxon>Eukaryota</taxon>
        <taxon>Metazoa</taxon>
        <taxon>Chordata</taxon>
        <taxon>Craniata</taxon>
        <taxon>Vertebrata</taxon>
        <taxon>Euteleostomi</taxon>
        <taxon>Mammalia</taxon>
        <taxon>Eutheria</taxon>
        <taxon>Laurasiatheria</taxon>
        <taxon>Perissodactyla</taxon>
        <taxon>Equidae</taxon>
        <taxon>Equus</taxon>
    </lineage>
</organism>